<dbReference type="InterPro" id="IPR047313">
    <property type="entry name" value="SMN_C"/>
</dbReference>
<reference evidence="3 4" key="1">
    <citation type="journal article" date="2010" name="Proc. Natl. Acad. Sci. U.S.A.">
        <title>Insights into evolution of multicellular fungi from the assembled chromosomes of the mushroom Coprinopsis cinerea (Coprinus cinereus).</title>
        <authorList>
            <person name="Stajich J.E."/>
            <person name="Wilke S.K."/>
            <person name="Ahren D."/>
            <person name="Au C.H."/>
            <person name="Birren B.W."/>
            <person name="Borodovsky M."/>
            <person name="Burns C."/>
            <person name="Canback B."/>
            <person name="Casselton L.A."/>
            <person name="Cheng C.K."/>
            <person name="Deng J."/>
            <person name="Dietrich F.S."/>
            <person name="Fargo D.C."/>
            <person name="Farman M.L."/>
            <person name="Gathman A.C."/>
            <person name="Goldberg J."/>
            <person name="Guigo R."/>
            <person name="Hoegger P.J."/>
            <person name="Hooker J.B."/>
            <person name="Huggins A."/>
            <person name="James T.Y."/>
            <person name="Kamada T."/>
            <person name="Kilaru S."/>
            <person name="Kodira C."/>
            <person name="Kues U."/>
            <person name="Kupfer D."/>
            <person name="Kwan H.S."/>
            <person name="Lomsadze A."/>
            <person name="Li W."/>
            <person name="Lilly W.W."/>
            <person name="Ma L.J."/>
            <person name="Mackey A.J."/>
            <person name="Manning G."/>
            <person name="Martin F."/>
            <person name="Muraguchi H."/>
            <person name="Natvig D.O."/>
            <person name="Palmerini H."/>
            <person name="Ramesh M.A."/>
            <person name="Rehmeyer C.J."/>
            <person name="Roe B.A."/>
            <person name="Shenoy N."/>
            <person name="Stanke M."/>
            <person name="Ter-Hovhannisyan V."/>
            <person name="Tunlid A."/>
            <person name="Velagapudi R."/>
            <person name="Vision T.J."/>
            <person name="Zeng Q."/>
            <person name="Zolan M.E."/>
            <person name="Pukkila P.J."/>
        </authorList>
    </citation>
    <scope>NUCLEOTIDE SEQUENCE [LARGE SCALE GENOMIC DNA]</scope>
    <source>
        <strain evidence="4">Okayama-7 / 130 / ATCC MYA-4618 / FGSC 9003</strain>
    </source>
</reference>
<dbReference type="STRING" id="240176.A8N0X9"/>
<proteinExistence type="predicted"/>
<evidence type="ECO:0000259" key="2">
    <source>
        <dbReference type="Pfam" id="PF20636"/>
    </source>
</evidence>
<dbReference type="KEGG" id="cci:CC1G_12189"/>
<dbReference type="eggNOG" id="ENOG502SY9H">
    <property type="taxonomic scope" value="Eukaryota"/>
</dbReference>
<evidence type="ECO:0000313" key="3">
    <source>
        <dbReference type="EMBL" id="EAU93283.1"/>
    </source>
</evidence>
<dbReference type="OrthoDB" id="197400at2759"/>
<dbReference type="AlphaFoldDB" id="A8N0X9"/>
<dbReference type="Proteomes" id="UP000001861">
    <property type="component" value="Unassembled WGS sequence"/>
</dbReference>
<organism evidence="3 4">
    <name type="scientific">Coprinopsis cinerea (strain Okayama-7 / 130 / ATCC MYA-4618 / FGSC 9003)</name>
    <name type="common">Inky cap fungus</name>
    <name type="synonym">Hormographiella aspergillata</name>
    <dbReference type="NCBI Taxonomy" id="240176"/>
    <lineage>
        <taxon>Eukaryota</taxon>
        <taxon>Fungi</taxon>
        <taxon>Dikarya</taxon>
        <taxon>Basidiomycota</taxon>
        <taxon>Agaricomycotina</taxon>
        <taxon>Agaricomycetes</taxon>
        <taxon>Agaricomycetidae</taxon>
        <taxon>Agaricales</taxon>
        <taxon>Agaricineae</taxon>
        <taxon>Psathyrellaceae</taxon>
        <taxon>Coprinopsis</taxon>
    </lineage>
</organism>
<accession>A8N0X9</accession>
<feature type="region of interest" description="Disordered" evidence="1">
    <location>
        <begin position="215"/>
        <end position="265"/>
    </location>
</feature>
<dbReference type="CDD" id="cd22851">
    <property type="entry name" value="SMN_N"/>
    <property type="match status" value="1"/>
</dbReference>
<dbReference type="Pfam" id="PF20636">
    <property type="entry name" value="SMN_G2-BD"/>
    <property type="match status" value="1"/>
</dbReference>
<keyword evidence="4" id="KW-1185">Reference proteome</keyword>
<sequence>MSGRPLVSYADITEPYEAPEPPPPPNTATNSNPPPKKRKKSNQKSKNRANQQPSTTTTQSRGSNNVSGFEESRELTHEEIWDDSALIDAWNAANEEYEAFHGSGQGWKRQPVTKAPLWYNIPPSTQTQGFIPAQDTSHGQNDDEHVVADEVNGVEGDHGHGLEPPPAPTYDPTALGSLDSTPMASQDEAFSRALNAMYWSGYWTAVYHCHRKLTPQQPSSQAKPTTAEDAAEDIVEEAEQEGQDQDEEMADDQEEESPEFVTTQR</sequence>
<gene>
    <name evidence="3" type="ORF">CC1G_12189</name>
</gene>
<evidence type="ECO:0000256" key="1">
    <source>
        <dbReference type="SAM" id="MobiDB-lite"/>
    </source>
</evidence>
<dbReference type="VEuPathDB" id="FungiDB:CC1G_12189"/>
<dbReference type="InterPro" id="IPR049481">
    <property type="entry name" value="SMN_G2-BD"/>
</dbReference>
<dbReference type="InParanoid" id="A8N0X9"/>
<dbReference type="OMA" id="AMTAMYW"/>
<feature type="region of interest" description="Disordered" evidence="1">
    <location>
        <begin position="156"/>
        <end position="175"/>
    </location>
</feature>
<protein>
    <recommendedName>
        <fullName evidence="2">Survival Motor Neuron Gemin2-binding domain-containing protein</fullName>
    </recommendedName>
</protein>
<feature type="compositionally biased region" description="Polar residues" evidence="1">
    <location>
        <begin position="215"/>
        <end position="224"/>
    </location>
</feature>
<dbReference type="CDD" id="cd22852">
    <property type="entry name" value="SMN_C"/>
    <property type="match status" value="1"/>
</dbReference>
<dbReference type="RefSeq" id="XP_001828528.1">
    <property type="nucleotide sequence ID" value="XM_001828476.1"/>
</dbReference>
<feature type="region of interest" description="Disordered" evidence="1">
    <location>
        <begin position="1"/>
        <end position="74"/>
    </location>
</feature>
<dbReference type="GeneID" id="6004951"/>
<feature type="compositionally biased region" description="Acidic residues" evidence="1">
    <location>
        <begin position="229"/>
        <end position="258"/>
    </location>
</feature>
<feature type="compositionally biased region" description="Polar residues" evidence="1">
    <location>
        <begin position="53"/>
        <end position="67"/>
    </location>
</feature>
<evidence type="ECO:0000313" key="4">
    <source>
        <dbReference type="Proteomes" id="UP000001861"/>
    </source>
</evidence>
<dbReference type="EMBL" id="AACS02000001">
    <property type="protein sequence ID" value="EAU93283.1"/>
    <property type="molecule type" value="Genomic_DNA"/>
</dbReference>
<name>A8N0X9_COPC7</name>
<feature type="domain" description="Survival Motor Neuron Gemin2-binding" evidence="2">
    <location>
        <begin position="78"/>
        <end position="93"/>
    </location>
</feature>
<feature type="compositionally biased region" description="Basic residues" evidence="1">
    <location>
        <begin position="35"/>
        <end position="47"/>
    </location>
</feature>
<comment type="caution">
    <text evidence="3">The sequence shown here is derived from an EMBL/GenBank/DDBJ whole genome shotgun (WGS) entry which is preliminary data.</text>
</comment>